<dbReference type="InterPro" id="IPR014752">
    <property type="entry name" value="Arrestin-like_C"/>
</dbReference>
<keyword evidence="2" id="KW-1185">Reference proteome</keyword>
<protein>
    <submittedName>
        <fullName evidence="1">Uncharacterized protein</fullName>
    </submittedName>
</protein>
<dbReference type="Proteomes" id="UP000716446">
    <property type="component" value="Unassembled WGS sequence"/>
</dbReference>
<name>A0A9N8JHM7_9PEZI</name>
<evidence type="ECO:0000313" key="2">
    <source>
        <dbReference type="Proteomes" id="UP000716446"/>
    </source>
</evidence>
<comment type="caution">
    <text evidence="1">The sequence shown here is derived from an EMBL/GenBank/DDBJ whole genome shotgun (WGS) entry which is preliminary data.</text>
</comment>
<proteinExistence type="predicted"/>
<evidence type="ECO:0000313" key="1">
    <source>
        <dbReference type="EMBL" id="CAD0087945.1"/>
    </source>
</evidence>
<reference evidence="1" key="1">
    <citation type="submission" date="2020-06" db="EMBL/GenBank/DDBJ databases">
        <authorList>
            <person name="Onetto C."/>
        </authorList>
    </citation>
    <scope>NUCLEOTIDE SEQUENCE</scope>
</reference>
<organism evidence="1 2">
    <name type="scientific">Aureobasidium vineae</name>
    <dbReference type="NCBI Taxonomy" id="2773715"/>
    <lineage>
        <taxon>Eukaryota</taxon>
        <taxon>Fungi</taxon>
        <taxon>Dikarya</taxon>
        <taxon>Ascomycota</taxon>
        <taxon>Pezizomycotina</taxon>
        <taxon>Dothideomycetes</taxon>
        <taxon>Dothideomycetidae</taxon>
        <taxon>Dothideales</taxon>
        <taxon>Saccotheciaceae</taxon>
        <taxon>Aureobasidium</taxon>
    </lineage>
</organism>
<gene>
    <name evidence="1" type="ORF">AWRI4619_LOCUS5063</name>
</gene>
<sequence>MSSASSYASSTGAMASRLRTLALGSKPHINIVLNDERSSYSTLDKLSGKVEIVVSHSTRFDEIDIQFIGMLCDIAPLPHGD</sequence>
<accession>A0A9N8JHM7</accession>
<dbReference type="EMBL" id="CAIJEN010000006">
    <property type="protein sequence ID" value="CAD0087945.1"/>
    <property type="molecule type" value="Genomic_DNA"/>
</dbReference>
<dbReference type="Gene3D" id="2.60.40.640">
    <property type="match status" value="1"/>
</dbReference>
<dbReference type="AlphaFoldDB" id="A0A9N8JHM7"/>